<dbReference type="PANTHER" id="PTHR46677">
    <property type="entry name" value="SMC5-SMC6 COMPLEX LOCALIZATION FACTOR PROTEIN 1"/>
    <property type="match status" value="1"/>
</dbReference>
<accession>A0AAV4AWI5</accession>
<dbReference type="Gene3D" id="1.25.40.20">
    <property type="entry name" value="Ankyrin repeat-containing domain"/>
    <property type="match status" value="2"/>
</dbReference>
<evidence type="ECO:0000256" key="2">
    <source>
        <dbReference type="SAM" id="MobiDB-lite"/>
    </source>
</evidence>
<feature type="compositionally biased region" description="Polar residues" evidence="2">
    <location>
        <begin position="505"/>
        <end position="543"/>
    </location>
</feature>
<name>A0AAV4AWI5_9GAST</name>
<dbReference type="PROSITE" id="PS50297">
    <property type="entry name" value="ANK_REP_REGION"/>
    <property type="match status" value="1"/>
</dbReference>
<proteinExistence type="predicted"/>
<feature type="region of interest" description="Disordered" evidence="2">
    <location>
        <begin position="598"/>
        <end position="618"/>
    </location>
</feature>
<dbReference type="Pfam" id="PF00023">
    <property type="entry name" value="Ank"/>
    <property type="match status" value="1"/>
</dbReference>
<evidence type="ECO:0000313" key="3">
    <source>
        <dbReference type="EMBL" id="GFO10749.1"/>
    </source>
</evidence>
<dbReference type="PANTHER" id="PTHR46677:SF1">
    <property type="entry name" value="SMC5-SMC6 COMPLEX LOCALIZATION FACTOR PROTEIN 1"/>
    <property type="match status" value="1"/>
</dbReference>
<dbReference type="GO" id="GO:1990166">
    <property type="term" value="P:protein localization to site of double-strand break"/>
    <property type="evidence" value="ECO:0007669"/>
    <property type="project" value="TreeGrafter"/>
</dbReference>
<dbReference type="PROSITE" id="PS50088">
    <property type="entry name" value="ANK_REPEAT"/>
    <property type="match status" value="2"/>
</dbReference>
<dbReference type="Pfam" id="PF12796">
    <property type="entry name" value="Ank_2"/>
    <property type="match status" value="1"/>
</dbReference>
<protein>
    <submittedName>
        <fullName evidence="3">Ankyrin repeat domain-containing protein 32</fullName>
    </submittedName>
</protein>
<feature type="region of interest" description="Disordered" evidence="2">
    <location>
        <begin position="439"/>
        <end position="476"/>
    </location>
</feature>
<feature type="repeat" description="ANK" evidence="1">
    <location>
        <begin position="1457"/>
        <end position="1479"/>
    </location>
</feature>
<keyword evidence="4" id="KW-1185">Reference proteome</keyword>
<comment type="caution">
    <text evidence="3">The sequence shown here is derived from an EMBL/GenBank/DDBJ whole genome shotgun (WGS) entry which is preliminary data.</text>
</comment>
<evidence type="ECO:0000256" key="1">
    <source>
        <dbReference type="PROSITE-ProRule" id="PRU00023"/>
    </source>
</evidence>
<keyword evidence="1" id="KW-0040">ANK repeat</keyword>
<dbReference type="InterPro" id="IPR036420">
    <property type="entry name" value="BRCT_dom_sf"/>
</dbReference>
<dbReference type="GO" id="GO:0035861">
    <property type="term" value="C:site of double-strand break"/>
    <property type="evidence" value="ECO:0007669"/>
    <property type="project" value="TreeGrafter"/>
</dbReference>
<dbReference type="SUPFAM" id="SSF52113">
    <property type="entry name" value="BRCT domain"/>
    <property type="match status" value="1"/>
</dbReference>
<dbReference type="Proteomes" id="UP000735302">
    <property type="component" value="Unassembled WGS sequence"/>
</dbReference>
<dbReference type="InterPro" id="IPR002110">
    <property type="entry name" value="Ankyrin_rpt"/>
</dbReference>
<dbReference type="CDD" id="cd17738">
    <property type="entry name" value="BRCT_TopBP1_rpt7"/>
    <property type="match status" value="1"/>
</dbReference>
<organism evidence="3 4">
    <name type="scientific">Plakobranchus ocellatus</name>
    <dbReference type="NCBI Taxonomy" id="259542"/>
    <lineage>
        <taxon>Eukaryota</taxon>
        <taxon>Metazoa</taxon>
        <taxon>Spiralia</taxon>
        <taxon>Lophotrochozoa</taxon>
        <taxon>Mollusca</taxon>
        <taxon>Gastropoda</taxon>
        <taxon>Heterobranchia</taxon>
        <taxon>Euthyneura</taxon>
        <taxon>Panpulmonata</taxon>
        <taxon>Sacoglossa</taxon>
        <taxon>Placobranchoidea</taxon>
        <taxon>Plakobranchidae</taxon>
        <taxon>Plakobranchus</taxon>
    </lineage>
</organism>
<dbReference type="InterPro" id="IPR036770">
    <property type="entry name" value="Ankyrin_rpt-contain_sf"/>
</dbReference>
<evidence type="ECO:0000313" key="4">
    <source>
        <dbReference type="Proteomes" id="UP000735302"/>
    </source>
</evidence>
<reference evidence="3 4" key="1">
    <citation type="journal article" date="2021" name="Elife">
        <title>Chloroplast acquisition without the gene transfer in kleptoplastic sea slugs, Plakobranchus ocellatus.</title>
        <authorList>
            <person name="Maeda T."/>
            <person name="Takahashi S."/>
            <person name="Yoshida T."/>
            <person name="Shimamura S."/>
            <person name="Takaki Y."/>
            <person name="Nagai Y."/>
            <person name="Toyoda A."/>
            <person name="Suzuki Y."/>
            <person name="Arimoto A."/>
            <person name="Ishii H."/>
            <person name="Satoh N."/>
            <person name="Nishiyama T."/>
            <person name="Hasebe M."/>
            <person name="Maruyama T."/>
            <person name="Minagawa J."/>
            <person name="Obokata J."/>
            <person name="Shigenobu S."/>
        </authorList>
    </citation>
    <scope>NUCLEOTIDE SEQUENCE [LARGE SCALE GENOMIC DNA]</scope>
</reference>
<dbReference type="GO" id="GO:0006974">
    <property type="term" value="P:DNA damage response"/>
    <property type="evidence" value="ECO:0007669"/>
    <property type="project" value="TreeGrafter"/>
</dbReference>
<feature type="region of interest" description="Disordered" evidence="2">
    <location>
        <begin position="504"/>
        <end position="543"/>
    </location>
</feature>
<dbReference type="GO" id="GO:2000781">
    <property type="term" value="P:positive regulation of double-strand break repair"/>
    <property type="evidence" value="ECO:0007669"/>
    <property type="project" value="InterPro"/>
</dbReference>
<feature type="region of interest" description="Disordered" evidence="2">
    <location>
        <begin position="827"/>
        <end position="889"/>
    </location>
</feature>
<dbReference type="SMART" id="SM00248">
    <property type="entry name" value="ANK"/>
    <property type="match status" value="3"/>
</dbReference>
<feature type="compositionally biased region" description="Polar residues" evidence="2">
    <location>
        <begin position="841"/>
        <end position="889"/>
    </location>
</feature>
<dbReference type="EMBL" id="BLXT01004211">
    <property type="protein sequence ID" value="GFO10749.1"/>
    <property type="molecule type" value="Genomic_DNA"/>
</dbReference>
<dbReference type="InterPro" id="IPR042479">
    <property type="entry name" value="Slf1"/>
</dbReference>
<feature type="compositionally biased region" description="Low complexity" evidence="2">
    <location>
        <begin position="455"/>
        <end position="473"/>
    </location>
</feature>
<dbReference type="SUPFAM" id="SSF48403">
    <property type="entry name" value="Ankyrin repeat"/>
    <property type="match status" value="1"/>
</dbReference>
<dbReference type="GO" id="GO:0005634">
    <property type="term" value="C:nucleus"/>
    <property type="evidence" value="ECO:0007669"/>
    <property type="project" value="TreeGrafter"/>
</dbReference>
<feature type="repeat" description="ANK" evidence="1">
    <location>
        <begin position="1423"/>
        <end position="1456"/>
    </location>
</feature>
<gene>
    <name evidence="3" type="ORF">PoB_003725400</name>
</gene>
<feature type="region of interest" description="Disordered" evidence="2">
    <location>
        <begin position="249"/>
        <end position="268"/>
    </location>
</feature>
<feature type="region of interest" description="Disordered" evidence="2">
    <location>
        <begin position="740"/>
        <end position="767"/>
    </location>
</feature>
<dbReference type="Gene3D" id="3.40.50.10190">
    <property type="entry name" value="BRCT domain"/>
    <property type="match status" value="2"/>
</dbReference>
<sequence>MSSRGKVILMDGISPERCADLAKKIKALKAVVSSSKKYHKNFTHLVCEKLVYSNKIYAACAKGAWIVTPKFVEDSFTVRRWLPENNYLHMASDQHQSTNLVAATRKWRWRWEMFRERPFSDWTVAVLLQGEQALHCKRLLSLGGAKVVPLKLPLADNFDVSDLTYVVMDQTNHQSTAQLQEFGLLCVNQSFITDTIVKDEELDPFDYLVSAESDAMTEDQLSEMPSTSPVATDRLLQIMDEFCRSDDDDDEAAGRCSSSCSSSSLTTKDRNISHPINGVTVISKKEMSFQALTASCDKAVEEHKAKETQSELFSKPVSSEKGVLASHTVLETGSCKVGHQNHNLVRGPKLQIQPMNPNRPVDIQQCEAREGFMSLLNQKRKLENGSTCNSPLVKKAKSDVGSNQRGKLFIKDLSMQTSSSVQNSNTCLASNDMSFLKKQSCLPDKSGGQGDPMPVKTSSGKVHSSSQSSTHSGAGEKKLLKASNGAVCFSSHSLPPSIYLHSETSDNISSCTPNSPVASSSKCTPSSQRPKTSLSSANSGQEHSFVTDHFLSPILKKTDGLSSSVQATSTTEKLDHPGVYVSEEKFAQPLGLDTSGDGLRAGKACTPSSQRLGSQVLPKSNGEEKQVLCTPAHAKEKQSSMPSIKVMQANLQKFGFFSSFPKGHRSTPKKVVKPKNVLSSSSSPTIRNFAKKKAFYEMITAKQEPGTEMEEEYVNSSKSLSGTIPAFSEPDVIVISDDDEESAPFEASEEKEQSNTSKEQGRKKHTRTLGPVVEKIHFQNGKSKVEQHEVSTRAVNRGVRRSLHHELESVDSPSLKPLEGSISQANTADNAQTMHMKDTSSLKPMSSEAATNMKDTSSLEAMSSNMKDTSSLGAMSSEAATNMKDTSSLEVMSSEVTANTKDTSSLKPMSSEVAANMNDTSSLEAMSSEAATNMKDTSSLEAMSSEVTAYTKDTSSLKPMSSEVAANMNDTSSLGPMSSSEASDLKNTSSLVAMSSEAATNMKDASSLGAMSNVGSCLRGGSSIANSSKGVTLKTISVGETSQVIGSTSGQMKGSTCRPYHGLVTDLPEQQPDRQASVPMPYGEMMESAQNFGLVDSVIFLGRPTLLRFPTSQLLTQLAAIAGEDNARGEDLGIQACSYLQGWLELHPPNSDHTSRIYASALRLDKDSLDPDFLLGWINKCALACDSLPNQMLLRYFVSVLELNFNSCLQMEERKAVQNSLVVRWLWGNPWVVSYSSRVCQVVKLFEKVYTSTSVSGQANLLACESICSLIALAAECICLANNNWDKNRHRITSDAVIAIATDIGKTIKACLPQCNPTTVLLLSFIKSSWLRALVTASIMSSYSCYLLPDILQIKHLSLHRIVSQYFYLVPDSPSNSRCHNKCTADKDPKLESTVTKSSPVSNGQALNRKKTLSARLTKRNSKKETVLHTACIKNDISELRELLSHPGIDVNVQDAAGWTPLHEACNHGRLECVELLLNYDPCSTDQEHLGMGESTIKAADRTAPKLPGDPENSGDVQMVSATSSVLRKADIDAVGDNDITPLHDAVICNHLSVCQMLLKFGGPHLLKARTRLGFTALDLAGTPEMKELLESFLSPLVDSVHGVRNEEGEERAPFSGHYSMLLEKMGRPVGYADFSVLLSLLSTLLSAYCEAKCVTSRASAEVLAGSTKGYYPDGAVLAELPLHFKLLRRHVRKLTTPSDFEALQSQLELVETVCRSYQPSQR</sequence>